<sequence>MAPLVYLVRHGQTEWSKIGRYTGKSEKKLTEAGKKEALALGDNFFGAGKYIDPSRIVCVIASPRVRAQETLQLLTKNDPGIMKKVIVSEEFSEWDHGSYEGLTTEEIRSRRAEKGLDKSSTWSIWTGGCEDGEYEYTPFSFLTNANLGLLFAIFLRSVQDMTRRVNQAITMIENAKRDYMTNEQHGNVMVVGHGTHLRCLWKIWHGLPIDYPVNIKFGTGTVATLSYEDRDNRSVVEEFTDQAEHNIGIRIG</sequence>
<dbReference type="STRING" id="694270.A0A395T9P4"/>
<dbReference type="Pfam" id="PF00300">
    <property type="entry name" value="His_Phos_1"/>
    <property type="match status" value="2"/>
</dbReference>
<dbReference type="PIRSF" id="PIRSF000709">
    <property type="entry name" value="6PFK_2-Ptase"/>
    <property type="match status" value="1"/>
</dbReference>
<dbReference type="InterPro" id="IPR050275">
    <property type="entry name" value="PGM_Phosphatase"/>
</dbReference>
<organism evidence="4 5">
    <name type="scientific">Fusarium longipes</name>
    <dbReference type="NCBI Taxonomy" id="694270"/>
    <lineage>
        <taxon>Eukaryota</taxon>
        <taxon>Fungi</taxon>
        <taxon>Dikarya</taxon>
        <taxon>Ascomycota</taxon>
        <taxon>Pezizomycotina</taxon>
        <taxon>Sordariomycetes</taxon>
        <taxon>Hypocreomycetidae</taxon>
        <taxon>Hypocreales</taxon>
        <taxon>Nectriaceae</taxon>
        <taxon>Fusarium</taxon>
    </lineage>
</organism>
<dbReference type="Gene3D" id="3.40.50.1240">
    <property type="entry name" value="Phosphoglycerate mutase-like"/>
    <property type="match status" value="1"/>
</dbReference>
<dbReference type="CDD" id="cd07067">
    <property type="entry name" value="HP_PGM_like"/>
    <property type="match status" value="1"/>
</dbReference>
<keyword evidence="5" id="KW-1185">Reference proteome</keyword>
<evidence type="ECO:0000313" key="5">
    <source>
        <dbReference type="Proteomes" id="UP000266234"/>
    </source>
</evidence>
<dbReference type="GO" id="GO:0050278">
    <property type="term" value="F:sedoheptulose-bisphosphatase activity"/>
    <property type="evidence" value="ECO:0007669"/>
    <property type="project" value="TreeGrafter"/>
</dbReference>
<dbReference type="EMBL" id="PXOG01000016">
    <property type="protein sequence ID" value="RGP81032.1"/>
    <property type="molecule type" value="Genomic_DNA"/>
</dbReference>
<dbReference type="OrthoDB" id="4818801at2759"/>
<evidence type="ECO:0000256" key="2">
    <source>
        <dbReference type="PIRSR" id="PIRSR613078-2"/>
    </source>
</evidence>
<dbReference type="AlphaFoldDB" id="A0A395T9P4"/>
<reference evidence="4 5" key="1">
    <citation type="journal article" date="2018" name="PLoS Pathog.">
        <title>Evolution of structural diversity of trichothecenes, a family of toxins produced by plant pathogenic and entomopathogenic fungi.</title>
        <authorList>
            <person name="Proctor R.H."/>
            <person name="McCormick S.P."/>
            <person name="Kim H.S."/>
            <person name="Cardoza R.E."/>
            <person name="Stanley A.M."/>
            <person name="Lindo L."/>
            <person name="Kelly A."/>
            <person name="Brown D.W."/>
            <person name="Lee T."/>
            <person name="Vaughan M.M."/>
            <person name="Alexander N.J."/>
            <person name="Busman M."/>
            <person name="Gutierrez S."/>
        </authorList>
    </citation>
    <scope>NUCLEOTIDE SEQUENCE [LARGE SCALE GENOMIC DNA]</scope>
    <source>
        <strain evidence="4 5">NRRL 20695</strain>
    </source>
</reference>
<evidence type="ECO:0000256" key="3">
    <source>
        <dbReference type="PIRSR" id="PIRSR613078-3"/>
    </source>
</evidence>
<feature type="binding site" evidence="2">
    <location>
        <position position="66"/>
    </location>
    <ligand>
        <name>substrate</name>
    </ligand>
</feature>
<dbReference type="PANTHER" id="PTHR48100">
    <property type="entry name" value="BROAD-SPECIFICITY PHOSPHATASE YOR283W-RELATED"/>
    <property type="match status" value="1"/>
</dbReference>
<feature type="binding site" evidence="2">
    <location>
        <begin position="22"/>
        <end position="23"/>
    </location>
    <ligand>
        <name>substrate</name>
    </ligand>
</feature>
<protein>
    <submittedName>
        <fullName evidence="4">Phosphoglycerate mutase</fullName>
    </submittedName>
</protein>
<evidence type="ECO:0000313" key="4">
    <source>
        <dbReference type="EMBL" id="RGP81032.1"/>
    </source>
</evidence>
<accession>A0A395T9P4</accession>
<gene>
    <name evidence="4" type="ORF">FLONG3_821</name>
</gene>
<name>A0A395T9P4_9HYPO</name>
<proteinExistence type="predicted"/>
<feature type="active site" description="Tele-phosphohistidine intermediate" evidence="1">
    <location>
        <position position="10"/>
    </location>
</feature>
<evidence type="ECO:0000256" key="1">
    <source>
        <dbReference type="PIRSR" id="PIRSR613078-1"/>
    </source>
</evidence>
<dbReference type="SUPFAM" id="SSF53254">
    <property type="entry name" value="Phosphoglycerate mutase-like"/>
    <property type="match status" value="1"/>
</dbReference>
<dbReference type="GO" id="GO:0046390">
    <property type="term" value="P:ribose phosphate biosynthetic process"/>
    <property type="evidence" value="ECO:0007669"/>
    <property type="project" value="TreeGrafter"/>
</dbReference>
<dbReference type="InterPro" id="IPR029033">
    <property type="entry name" value="His_PPase_superfam"/>
</dbReference>
<dbReference type="SMART" id="SM00855">
    <property type="entry name" value="PGAM"/>
    <property type="match status" value="1"/>
</dbReference>
<comment type="caution">
    <text evidence="4">The sequence shown here is derived from an EMBL/GenBank/DDBJ whole genome shotgun (WGS) entry which is preliminary data.</text>
</comment>
<dbReference type="Proteomes" id="UP000266234">
    <property type="component" value="Unassembled WGS sequence"/>
</dbReference>
<feature type="active site" description="Proton donor/acceptor" evidence="1">
    <location>
        <position position="93"/>
    </location>
</feature>
<dbReference type="PANTHER" id="PTHR48100:SF15">
    <property type="entry name" value="SEDOHEPTULOSE 1,7-BISPHOSPHATASE"/>
    <property type="match status" value="1"/>
</dbReference>
<dbReference type="InterPro" id="IPR013078">
    <property type="entry name" value="His_Pase_superF_clade-1"/>
</dbReference>
<feature type="site" description="Transition state stabilizer" evidence="3">
    <location>
        <position position="193"/>
    </location>
</feature>